<dbReference type="EMBL" id="NKUJ01000976">
    <property type="protein sequence ID" value="RMI95258.1"/>
    <property type="molecule type" value="Genomic_DNA"/>
</dbReference>
<evidence type="ECO:0000313" key="2">
    <source>
        <dbReference type="EMBL" id="RMI95258.1"/>
    </source>
</evidence>
<feature type="region of interest" description="Disordered" evidence="1">
    <location>
        <begin position="171"/>
        <end position="229"/>
    </location>
</feature>
<dbReference type="AlphaFoldDB" id="A0A3M2QQJ4"/>
<protein>
    <submittedName>
        <fullName evidence="2">Uncharacterized protein</fullName>
    </submittedName>
</protein>
<feature type="compositionally biased region" description="Acidic residues" evidence="1">
    <location>
        <begin position="176"/>
        <end position="189"/>
    </location>
</feature>
<sequence length="229" mass="24858">MDYNIFPRETDVMPIQAPERHFQAYSSSGMHYDYDNQDSEDRIGTSSVVVGIAVVPHAKSYPSIVSPIAPGAQFRHDPPISYQQSLATSDNDPYVDSTQGPSTPPNNVILSPHIAPQDSHSPRLVLAGLADPGAGSGGFTSTPFHDNNSNPFASLNTPTFGANTKIQTFTAYPELQDADAEDAQTDDGSIDLPSRANRDDDEYKPTRRTKSSRAPKATPRRGRPRRSSS</sequence>
<feature type="non-terminal residue" evidence="2">
    <location>
        <position position="229"/>
    </location>
</feature>
<feature type="region of interest" description="Disordered" evidence="1">
    <location>
        <begin position="75"/>
        <end position="104"/>
    </location>
</feature>
<feature type="compositionally biased region" description="Polar residues" evidence="1">
    <location>
        <begin position="81"/>
        <end position="104"/>
    </location>
</feature>
<feature type="region of interest" description="Disordered" evidence="1">
    <location>
        <begin position="137"/>
        <end position="156"/>
    </location>
</feature>
<keyword evidence="3" id="KW-1185">Reference proteome</keyword>
<comment type="caution">
    <text evidence="2">The sequence shown here is derived from an EMBL/GenBank/DDBJ whole genome shotgun (WGS) entry which is preliminary data.</text>
</comment>
<feature type="compositionally biased region" description="Basic residues" evidence="1">
    <location>
        <begin position="206"/>
        <end position="229"/>
    </location>
</feature>
<feature type="compositionally biased region" description="Polar residues" evidence="1">
    <location>
        <begin position="139"/>
        <end position="156"/>
    </location>
</feature>
<organism evidence="2 3">
    <name type="scientific">Fusarium kuroshium</name>
    <dbReference type="NCBI Taxonomy" id="2010991"/>
    <lineage>
        <taxon>Eukaryota</taxon>
        <taxon>Fungi</taxon>
        <taxon>Dikarya</taxon>
        <taxon>Ascomycota</taxon>
        <taxon>Pezizomycotina</taxon>
        <taxon>Sordariomycetes</taxon>
        <taxon>Hypocreomycetidae</taxon>
        <taxon>Hypocreales</taxon>
        <taxon>Nectriaceae</taxon>
        <taxon>Fusarium</taxon>
        <taxon>Fusarium solani species complex</taxon>
    </lineage>
</organism>
<dbReference type="OrthoDB" id="5388486at2759"/>
<proteinExistence type="predicted"/>
<dbReference type="STRING" id="2010991.A0A3M2QQJ4"/>
<feature type="compositionally biased region" description="Basic and acidic residues" evidence="1">
    <location>
        <begin position="196"/>
        <end position="205"/>
    </location>
</feature>
<gene>
    <name evidence="2" type="ORF">CDV36_016414</name>
</gene>
<reference evidence="2 3" key="1">
    <citation type="submission" date="2017-06" db="EMBL/GenBank/DDBJ databases">
        <title>Comparative genomic analysis of Ambrosia Fusariam Clade fungi.</title>
        <authorList>
            <person name="Stajich J.E."/>
            <person name="Carrillo J."/>
            <person name="Kijimoto T."/>
            <person name="Eskalen A."/>
            <person name="O'Donnell K."/>
            <person name="Kasson M."/>
        </authorList>
    </citation>
    <scope>NUCLEOTIDE SEQUENCE [LARGE SCALE GENOMIC DNA]</scope>
    <source>
        <strain evidence="2">UCR3666</strain>
    </source>
</reference>
<evidence type="ECO:0000313" key="3">
    <source>
        <dbReference type="Proteomes" id="UP000277212"/>
    </source>
</evidence>
<dbReference type="Proteomes" id="UP000277212">
    <property type="component" value="Unassembled WGS sequence"/>
</dbReference>
<name>A0A3M2QQJ4_9HYPO</name>
<accession>A0A3M2QQJ4</accession>
<evidence type="ECO:0000256" key="1">
    <source>
        <dbReference type="SAM" id="MobiDB-lite"/>
    </source>
</evidence>